<proteinExistence type="predicted"/>
<dbReference type="InterPro" id="IPR036691">
    <property type="entry name" value="Endo/exonu/phosph_ase_sf"/>
</dbReference>
<dbReference type="PANTHER" id="PTHR19446">
    <property type="entry name" value="REVERSE TRANSCRIPTASES"/>
    <property type="match status" value="1"/>
</dbReference>
<dbReference type="InParanoid" id="E2AA34"/>
<sequence length="586" mass="64797">MNADHRLLQANLNHSARAQDLLLQTLAKWNIDLAVAAETYRVPAKSNWISDTDGSVAIIGRGSADAIPLTLIGRGGGHVVARWEEIVVVGVYFSPNRDQAEFRAYLDRVATAIRRQLPGPVLVAGDLNAKSAEWGSPVTDARGLDLAEWGNELGLVILNRGSAHTCVRHNGGSIVDITFGSPPVARMVSGWRVMEGSETLSDHRYIRWNISDPALGHQPLPPGRGGATPPPRWALKRLAEDALMAAASAKSLEPIPEPDACDIEREVTWFREAMTQVCDVAMPRIRALPQRKAVYWWSQEIAHLRADCVRKRHQYTRCRRRRHTEAEAAALYAVYREANKQLQRAIKRAKDKAWAELLETLNEDPWGRPYLIVRKKLRSGGPPITESLHPQVLEDVVSALFPHVGGGAMIPPGQPVHRTPWTDDLGVTEEELARAIRRLRAKNTAPGPDGIPGRAWVLALGVLGDRLRRLFTACFKAGQFPPQWKEAALVLLRKEGRHPPRTARYVCWTRRASSSSEYSRPASIGTCRQSVRTWPTASSDSGKAVRRSTPTSASGPSRTRLSPGVGWRWPFRSTLPTPSTPYPGSV</sequence>
<reference evidence="3 4" key="1">
    <citation type="journal article" date="2010" name="Science">
        <title>Genomic comparison of the ants Camponotus floridanus and Harpegnathos saltator.</title>
        <authorList>
            <person name="Bonasio R."/>
            <person name="Zhang G."/>
            <person name="Ye C."/>
            <person name="Mutti N.S."/>
            <person name="Fang X."/>
            <person name="Qin N."/>
            <person name="Donahue G."/>
            <person name="Yang P."/>
            <person name="Li Q."/>
            <person name="Li C."/>
            <person name="Zhang P."/>
            <person name="Huang Z."/>
            <person name="Berger S.L."/>
            <person name="Reinberg D."/>
            <person name="Wang J."/>
            <person name="Liebig J."/>
        </authorList>
    </citation>
    <scope>NUCLEOTIDE SEQUENCE [LARGE SCALE GENOMIC DNA]</scope>
    <source>
        <strain evidence="4">C129</strain>
    </source>
</reference>
<protein>
    <recommendedName>
        <fullName evidence="2">Endonuclease/exonuclease/phosphatase domain-containing protein</fullName>
    </recommendedName>
</protein>
<dbReference type="EMBL" id="GL438017">
    <property type="protein sequence ID" value="EFN69706.1"/>
    <property type="molecule type" value="Genomic_DNA"/>
</dbReference>
<evidence type="ECO:0000313" key="3">
    <source>
        <dbReference type="EMBL" id="EFN69706.1"/>
    </source>
</evidence>
<dbReference type="Gene3D" id="3.60.10.10">
    <property type="entry name" value="Endonuclease/exonuclease/phosphatase"/>
    <property type="match status" value="1"/>
</dbReference>
<feature type="domain" description="Endonuclease/exonuclease/phosphatase" evidence="2">
    <location>
        <begin position="86"/>
        <end position="206"/>
    </location>
</feature>
<dbReference type="InterPro" id="IPR005135">
    <property type="entry name" value="Endo/exonuclease/phosphatase"/>
</dbReference>
<feature type="compositionally biased region" description="Polar residues" evidence="1">
    <location>
        <begin position="548"/>
        <end position="560"/>
    </location>
</feature>
<evidence type="ECO:0000259" key="2">
    <source>
        <dbReference type="Pfam" id="PF14529"/>
    </source>
</evidence>
<dbReference type="OrthoDB" id="7555308at2759"/>
<dbReference type="OMA" id="QLVQFAC"/>
<dbReference type="AlphaFoldDB" id="E2AA34"/>
<accession>E2AA34</accession>
<dbReference type="Pfam" id="PF14529">
    <property type="entry name" value="Exo_endo_phos_2"/>
    <property type="match status" value="1"/>
</dbReference>
<dbReference type="GO" id="GO:0003824">
    <property type="term" value="F:catalytic activity"/>
    <property type="evidence" value="ECO:0007669"/>
    <property type="project" value="InterPro"/>
</dbReference>
<dbReference type="CDD" id="cd09077">
    <property type="entry name" value="R1-I-EN"/>
    <property type="match status" value="1"/>
</dbReference>
<keyword evidence="4" id="KW-1185">Reference proteome</keyword>
<evidence type="ECO:0000313" key="4">
    <source>
        <dbReference type="Proteomes" id="UP000000311"/>
    </source>
</evidence>
<gene>
    <name evidence="3" type="ORF">EAG_11668</name>
</gene>
<feature type="region of interest" description="Disordered" evidence="1">
    <location>
        <begin position="533"/>
        <end position="565"/>
    </location>
</feature>
<dbReference type="Proteomes" id="UP000000311">
    <property type="component" value="Unassembled WGS sequence"/>
</dbReference>
<evidence type="ECO:0000256" key="1">
    <source>
        <dbReference type="SAM" id="MobiDB-lite"/>
    </source>
</evidence>
<dbReference type="SUPFAM" id="SSF56219">
    <property type="entry name" value="DNase I-like"/>
    <property type="match status" value="1"/>
</dbReference>
<name>E2AA34_CAMFO</name>
<organism evidence="4">
    <name type="scientific">Camponotus floridanus</name>
    <name type="common">Florida carpenter ant</name>
    <dbReference type="NCBI Taxonomy" id="104421"/>
    <lineage>
        <taxon>Eukaryota</taxon>
        <taxon>Metazoa</taxon>
        <taxon>Ecdysozoa</taxon>
        <taxon>Arthropoda</taxon>
        <taxon>Hexapoda</taxon>
        <taxon>Insecta</taxon>
        <taxon>Pterygota</taxon>
        <taxon>Neoptera</taxon>
        <taxon>Endopterygota</taxon>
        <taxon>Hymenoptera</taxon>
        <taxon>Apocrita</taxon>
        <taxon>Aculeata</taxon>
        <taxon>Formicoidea</taxon>
        <taxon>Formicidae</taxon>
        <taxon>Formicinae</taxon>
        <taxon>Camponotus</taxon>
    </lineage>
</organism>